<accession>A0ABU8GP34</accession>
<dbReference type="Proteomes" id="UP001365781">
    <property type="component" value="Unassembled WGS sequence"/>
</dbReference>
<proteinExistence type="predicted"/>
<protein>
    <recommendedName>
        <fullName evidence="3">Knr4/Smi1-like domain-containing protein</fullName>
    </recommendedName>
</protein>
<sequence>MIKELLQELMSTAFGGWTPDDGCTDAEVTAAGDRLGIGLPDALRDYYTAAGRHPELMGMSGHEHTLRVTAPEQLGVEDGHLVFCGENRWPARWSVRPEEIGWPDSRVHGRSEPGGKWYSESRRLSSFLINVAGRQAVRALPHQATCRVRERQLGAVESLLGYVGSREMQKGGHWLSFVDPSRRVLASYSHNTDTLRVAAVDRTALESLRERSGLPLEPA</sequence>
<organism evidence="1 2">
    <name type="scientific">Streptomyces brasiliscabiei</name>
    <dbReference type="NCBI Taxonomy" id="2736302"/>
    <lineage>
        <taxon>Bacteria</taxon>
        <taxon>Bacillati</taxon>
        <taxon>Actinomycetota</taxon>
        <taxon>Actinomycetes</taxon>
        <taxon>Kitasatosporales</taxon>
        <taxon>Streptomycetaceae</taxon>
        <taxon>Streptomyces</taxon>
    </lineage>
</organism>
<evidence type="ECO:0000313" key="2">
    <source>
        <dbReference type="Proteomes" id="UP001365781"/>
    </source>
</evidence>
<reference evidence="1 2" key="1">
    <citation type="submission" date="2024-03" db="EMBL/GenBank/DDBJ databases">
        <title>First Report of Pectobacterium brasiliscabiei causing potato scab in china.</title>
        <authorList>
            <person name="Handique U."/>
        </authorList>
    </citation>
    <scope>NUCLEOTIDE SEQUENCE [LARGE SCALE GENOMIC DNA]</scope>
    <source>
        <strain evidence="1 2">ZRIMU1503</strain>
    </source>
</reference>
<evidence type="ECO:0000313" key="1">
    <source>
        <dbReference type="EMBL" id="MEI5614932.1"/>
    </source>
</evidence>
<name>A0ABU8GP34_9ACTN</name>
<keyword evidence="2" id="KW-1185">Reference proteome</keyword>
<evidence type="ECO:0008006" key="3">
    <source>
        <dbReference type="Google" id="ProtNLM"/>
    </source>
</evidence>
<dbReference type="EMBL" id="JBBAYM010000033">
    <property type="protein sequence ID" value="MEI5614932.1"/>
    <property type="molecule type" value="Genomic_DNA"/>
</dbReference>
<dbReference type="RefSeq" id="WP_336537598.1">
    <property type="nucleotide sequence ID" value="NZ_JBBAYL010000008.1"/>
</dbReference>
<gene>
    <name evidence="1" type="ORF">WB403_38005</name>
</gene>
<comment type="caution">
    <text evidence="1">The sequence shown here is derived from an EMBL/GenBank/DDBJ whole genome shotgun (WGS) entry which is preliminary data.</text>
</comment>